<feature type="transmembrane region" description="Helical" evidence="7">
    <location>
        <begin position="304"/>
        <end position="325"/>
    </location>
</feature>
<dbReference type="InterPro" id="IPR007110">
    <property type="entry name" value="Ig-like_dom"/>
</dbReference>
<evidence type="ECO:0000313" key="10">
    <source>
        <dbReference type="Proteomes" id="UP000694924"/>
    </source>
</evidence>
<evidence type="ECO:0000256" key="1">
    <source>
        <dbReference type="ARBA" id="ARBA00004479"/>
    </source>
</evidence>
<dbReference type="RefSeq" id="XP_015180701.1">
    <property type="nucleotide sequence ID" value="XM_015325215.1"/>
</dbReference>
<dbReference type="PROSITE" id="PS50835">
    <property type="entry name" value="IG_LIKE"/>
    <property type="match status" value="3"/>
</dbReference>
<keyword evidence="5" id="KW-0393">Immunoglobulin domain</keyword>
<dbReference type="SMART" id="SM00409">
    <property type="entry name" value="IG"/>
    <property type="match status" value="2"/>
</dbReference>
<dbReference type="PANTHER" id="PTHR11640">
    <property type="entry name" value="NEPHRIN"/>
    <property type="match status" value="1"/>
</dbReference>
<comment type="subcellular location">
    <subcellularLocation>
        <location evidence="1">Membrane</location>
        <topology evidence="1">Single-pass type I membrane protein</topology>
    </subcellularLocation>
</comment>
<keyword evidence="3" id="KW-1015">Disulfide bond</keyword>
<keyword evidence="8" id="KW-0732">Signal</keyword>
<protein>
    <submittedName>
        <fullName evidence="11">Basigin</fullName>
    </submittedName>
</protein>
<keyword evidence="10" id="KW-1185">Reference proteome</keyword>
<reference evidence="11" key="1">
    <citation type="submission" date="2025-08" db="UniProtKB">
        <authorList>
            <consortium name="RefSeq"/>
        </authorList>
    </citation>
    <scope>IDENTIFICATION</scope>
    <source>
        <tissue evidence="11">Whole body</tissue>
    </source>
</reference>
<name>A0ABM1IKG4_POLDO</name>
<dbReference type="InterPro" id="IPR036179">
    <property type="entry name" value="Ig-like_dom_sf"/>
</dbReference>
<feature type="domain" description="Ig-like" evidence="9">
    <location>
        <begin position="20"/>
        <end position="99"/>
    </location>
</feature>
<feature type="domain" description="Ig-like" evidence="9">
    <location>
        <begin position="100"/>
        <end position="196"/>
    </location>
</feature>
<sequence length="359" mass="39836">MERRAAFVLLGMLYLAGTLESVQAVNYTGPRLVHKGQPWSIECSGLQPDDNIRWTRNGQTLEPELASGQLVVRSKAKTGGSELAANQATEFHEGDYKCTPDSSDVFHLFLYFDVKIRVLTQKEVPLSLECANRSSGEKVVWYKEKIPILTALVGKEELIKIDNETGTLEVLKADDIAVYGNYSCKVGNVSTDYRIVPKPSVVLPESISVVEGEKLLLVCNGKHSPGVKIVWTFGNQNYTTSKGRVKISRDQERGINGAVLTVENIEMNDRGNVCCRVSYNWSDTTEGHSAEAVSLLRVKDKLAALWPFLGICGEVVVLCAIILVYEKKRNKAELDESDTEQSPDTKPTPNKDSEVRQRK</sequence>
<dbReference type="InterPro" id="IPR051275">
    <property type="entry name" value="Cell_adhesion_signaling"/>
</dbReference>
<evidence type="ECO:0000256" key="8">
    <source>
        <dbReference type="SAM" id="SignalP"/>
    </source>
</evidence>
<dbReference type="Gene3D" id="2.60.40.10">
    <property type="entry name" value="Immunoglobulins"/>
    <property type="match status" value="2"/>
</dbReference>
<dbReference type="GeneID" id="107068591"/>
<evidence type="ECO:0000313" key="11">
    <source>
        <dbReference type="RefSeq" id="XP_015180701.1"/>
    </source>
</evidence>
<dbReference type="InterPro" id="IPR013783">
    <property type="entry name" value="Ig-like_fold"/>
</dbReference>
<dbReference type="SMART" id="SM00408">
    <property type="entry name" value="IGc2"/>
    <property type="match status" value="3"/>
</dbReference>
<organism evidence="10 11">
    <name type="scientific">Polistes dominula</name>
    <name type="common">European paper wasp</name>
    <name type="synonym">Vespa dominula</name>
    <dbReference type="NCBI Taxonomy" id="743375"/>
    <lineage>
        <taxon>Eukaryota</taxon>
        <taxon>Metazoa</taxon>
        <taxon>Ecdysozoa</taxon>
        <taxon>Arthropoda</taxon>
        <taxon>Hexapoda</taxon>
        <taxon>Insecta</taxon>
        <taxon>Pterygota</taxon>
        <taxon>Neoptera</taxon>
        <taxon>Endopterygota</taxon>
        <taxon>Hymenoptera</taxon>
        <taxon>Apocrita</taxon>
        <taxon>Aculeata</taxon>
        <taxon>Vespoidea</taxon>
        <taxon>Vespidae</taxon>
        <taxon>Polistinae</taxon>
        <taxon>Polistini</taxon>
        <taxon>Polistes</taxon>
    </lineage>
</organism>
<evidence type="ECO:0000256" key="2">
    <source>
        <dbReference type="ARBA" id="ARBA00023136"/>
    </source>
</evidence>
<keyword evidence="2 7" id="KW-0472">Membrane</keyword>
<evidence type="ECO:0000259" key="9">
    <source>
        <dbReference type="PROSITE" id="PS50835"/>
    </source>
</evidence>
<dbReference type="Pfam" id="PF13927">
    <property type="entry name" value="Ig_3"/>
    <property type="match status" value="1"/>
</dbReference>
<accession>A0ABM1IKG4</accession>
<evidence type="ECO:0000256" key="7">
    <source>
        <dbReference type="SAM" id="Phobius"/>
    </source>
</evidence>
<dbReference type="Pfam" id="PF00047">
    <property type="entry name" value="ig"/>
    <property type="match status" value="1"/>
</dbReference>
<proteinExistence type="predicted"/>
<keyword evidence="7" id="KW-0812">Transmembrane</keyword>
<keyword evidence="7" id="KW-1133">Transmembrane helix</keyword>
<dbReference type="InterPro" id="IPR003598">
    <property type="entry name" value="Ig_sub2"/>
</dbReference>
<dbReference type="PANTHER" id="PTHR11640:SF31">
    <property type="entry name" value="IRREGULAR CHIASM C-ROUGHEST PROTEIN-RELATED"/>
    <property type="match status" value="1"/>
</dbReference>
<feature type="region of interest" description="Disordered" evidence="6">
    <location>
        <begin position="331"/>
        <end position="359"/>
    </location>
</feature>
<dbReference type="InterPro" id="IPR003599">
    <property type="entry name" value="Ig_sub"/>
</dbReference>
<evidence type="ECO:0000256" key="4">
    <source>
        <dbReference type="ARBA" id="ARBA00023180"/>
    </source>
</evidence>
<feature type="signal peptide" evidence="8">
    <location>
        <begin position="1"/>
        <end position="24"/>
    </location>
</feature>
<keyword evidence="4" id="KW-0325">Glycoprotein</keyword>
<evidence type="ECO:0000256" key="3">
    <source>
        <dbReference type="ARBA" id="ARBA00023157"/>
    </source>
</evidence>
<evidence type="ECO:0000256" key="6">
    <source>
        <dbReference type="SAM" id="MobiDB-lite"/>
    </source>
</evidence>
<feature type="domain" description="Ig-like" evidence="9">
    <location>
        <begin position="197"/>
        <end position="294"/>
    </location>
</feature>
<feature type="compositionally biased region" description="Basic and acidic residues" evidence="6">
    <location>
        <begin position="349"/>
        <end position="359"/>
    </location>
</feature>
<evidence type="ECO:0000256" key="5">
    <source>
        <dbReference type="ARBA" id="ARBA00023319"/>
    </source>
</evidence>
<dbReference type="Proteomes" id="UP000694924">
    <property type="component" value="Unplaced"/>
</dbReference>
<dbReference type="SUPFAM" id="SSF48726">
    <property type="entry name" value="Immunoglobulin"/>
    <property type="match status" value="1"/>
</dbReference>
<gene>
    <name evidence="11" type="primary">LOC107068591</name>
</gene>
<dbReference type="InterPro" id="IPR013151">
    <property type="entry name" value="Immunoglobulin_dom"/>
</dbReference>
<feature type="chain" id="PRO_5045234755" evidence="8">
    <location>
        <begin position="25"/>
        <end position="359"/>
    </location>
</feature>